<proteinExistence type="predicted"/>
<organism evidence="4 5">
    <name type="scientific">Gracilariopsis chorda</name>
    <dbReference type="NCBI Taxonomy" id="448386"/>
    <lineage>
        <taxon>Eukaryota</taxon>
        <taxon>Rhodophyta</taxon>
        <taxon>Florideophyceae</taxon>
        <taxon>Rhodymeniophycidae</taxon>
        <taxon>Gracilariales</taxon>
        <taxon>Gracilariaceae</taxon>
        <taxon>Gracilariopsis</taxon>
    </lineage>
</organism>
<evidence type="ECO:0008006" key="6">
    <source>
        <dbReference type="Google" id="ProtNLM"/>
    </source>
</evidence>
<dbReference type="AlphaFoldDB" id="A0A2V3J288"/>
<keyword evidence="2" id="KW-0963">Cytoplasm</keyword>
<evidence type="ECO:0000313" key="4">
    <source>
        <dbReference type="EMBL" id="PXF48107.1"/>
    </source>
</evidence>
<protein>
    <recommendedName>
        <fullName evidence="6">Tyrosine-protein phosphatase</fullName>
    </recommendedName>
</protein>
<dbReference type="OrthoDB" id="6375174at2759"/>
<dbReference type="Pfam" id="PF03162">
    <property type="entry name" value="Y_phosphatase2"/>
    <property type="match status" value="1"/>
</dbReference>
<dbReference type="EMBL" id="NBIV01000016">
    <property type="protein sequence ID" value="PXF48107.1"/>
    <property type="molecule type" value="Genomic_DNA"/>
</dbReference>
<gene>
    <name evidence="4" type="ORF">BWQ96_02059</name>
</gene>
<comment type="subcellular location">
    <subcellularLocation>
        <location evidence="1">Cytoplasm</location>
    </subcellularLocation>
</comment>
<dbReference type="FunFam" id="3.90.190.10:FF:000035">
    <property type="entry name" value="Tyrosine phosphatase, putative"/>
    <property type="match status" value="1"/>
</dbReference>
<dbReference type="STRING" id="448386.A0A2V3J288"/>
<dbReference type="InterPro" id="IPR029021">
    <property type="entry name" value="Prot-tyrosine_phosphatase-like"/>
</dbReference>
<dbReference type="Proteomes" id="UP000247409">
    <property type="component" value="Unassembled WGS sequence"/>
</dbReference>
<evidence type="ECO:0000256" key="3">
    <source>
        <dbReference type="ARBA" id="ARBA00022801"/>
    </source>
</evidence>
<reference evidence="4 5" key="1">
    <citation type="journal article" date="2018" name="Mol. Biol. Evol.">
        <title>Analysis of the draft genome of the red seaweed Gracilariopsis chorda provides insights into genome size evolution in Rhodophyta.</title>
        <authorList>
            <person name="Lee J."/>
            <person name="Yang E.C."/>
            <person name="Graf L."/>
            <person name="Yang J.H."/>
            <person name="Qiu H."/>
            <person name="Zel Zion U."/>
            <person name="Chan C.X."/>
            <person name="Stephens T.G."/>
            <person name="Weber A.P.M."/>
            <person name="Boo G.H."/>
            <person name="Boo S.M."/>
            <person name="Kim K.M."/>
            <person name="Shin Y."/>
            <person name="Jung M."/>
            <person name="Lee S.J."/>
            <person name="Yim H.S."/>
            <person name="Lee J.H."/>
            <person name="Bhattacharya D."/>
            <person name="Yoon H.S."/>
        </authorList>
    </citation>
    <scope>NUCLEOTIDE SEQUENCE [LARGE SCALE GENOMIC DNA]</scope>
    <source>
        <strain evidence="4 5">SKKU-2015</strain>
        <tissue evidence="4">Whole body</tissue>
    </source>
</reference>
<dbReference type="GO" id="GO:0016791">
    <property type="term" value="F:phosphatase activity"/>
    <property type="evidence" value="ECO:0007669"/>
    <property type="project" value="TreeGrafter"/>
</dbReference>
<evidence type="ECO:0000256" key="1">
    <source>
        <dbReference type="ARBA" id="ARBA00004496"/>
    </source>
</evidence>
<accession>A0A2V3J288</accession>
<name>A0A2V3J288_9FLOR</name>
<keyword evidence="3" id="KW-0378">Hydrolase</keyword>
<dbReference type="GO" id="GO:0005737">
    <property type="term" value="C:cytoplasm"/>
    <property type="evidence" value="ECO:0007669"/>
    <property type="project" value="UniProtKB-SubCell"/>
</dbReference>
<sequence>MAQLVPLCHAALPPLIPPFRFCQIEHALFRGGHPSLKNMRFMRRLKLRTIISLLPQDSGPSQDLVEYCRAERIRHIWHHVDKYDDGFSHTPRLVSTLLSHMIDATNHPLFLHCRDGGHNTGLVVMCLRRLQNWNLSSIFEEFMRYTKNNLISFAEKQFVECFNTAVTIPPCIPTWLWDGVRHKRHPFIQLQLQSSRSCSRPSPPARARNASNSHDANLFECLVGNAPGGVPRGAEHGMHPRQRSSHVNVEVHYSRPVAALDVLGVHFKKCCRSEKCDCAKRTRQ</sequence>
<evidence type="ECO:0000256" key="2">
    <source>
        <dbReference type="ARBA" id="ARBA00022490"/>
    </source>
</evidence>
<keyword evidence="5" id="KW-1185">Reference proteome</keyword>
<comment type="caution">
    <text evidence="4">The sequence shown here is derived from an EMBL/GenBank/DDBJ whole genome shotgun (WGS) entry which is preliminary data.</text>
</comment>
<dbReference type="PANTHER" id="PTHR31126">
    <property type="entry name" value="TYROSINE-PROTEIN PHOSPHATASE"/>
    <property type="match status" value="1"/>
</dbReference>
<dbReference type="InterPro" id="IPR004861">
    <property type="entry name" value="Siw14-like"/>
</dbReference>
<dbReference type="Gene3D" id="3.90.190.10">
    <property type="entry name" value="Protein tyrosine phosphatase superfamily"/>
    <property type="match status" value="1"/>
</dbReference>
<dbReference type="SUPFAM" id="SSF52799">
    <property type="entry name" value="(Phosphotyrosine protein) phosphatases II"/>
    <property type="match status" value="1"/>
</dbReference>
<evidence type="ECO:0000313" key="5">
    <source>
        <dbReference type="Proteomes" id="UP000247409"/>
    </source>
</evidence>
<dbReference type="PANTHER" id="PTHR31126:SF14">
    <property type="entry name" value="TYROSINE-PROTEIN PHOSPHATASE OCA6-RELATED"/>
    <property type="match status" value="1"/>
</dbReference>